<evidence type="ECO:0000313" key="1">
    <source>
        <dbReference type="EMBL" id="PLB50417.1"/>
    </source>
</evidence>
<dbReference type="EMBL" id="MSFO01000003">
    <property type="protein sequence ID" value="PLB50417.1"/>
    <property type="molecule type" value="Genomic_DNA"/>
</dbReference>
<dbReference type="Pfam" id="PF13450">
    <property type="entry name" value="NAD_binding_8"/>
    <property type="match status" value="1"/>
</dbReference>
<proteinExistence type="predicted"/>
<sequence length="453" mass="50243">MFLLSFGLTIALADQFDPHSYDWGDVITKDIAIVGGGSTGTYAAINLLDMGQKVVVVERESVLGGHTSIYTDVQTNTKIDYGVQSFSNISVVRDFFARFHVPLTRFSLNASVIYADFESGELFPKFAPSYDFDAYQTQLKKYPYLPISWDLPVPVPEDLLLSFGEFLNKYSLQDIAYAVWSSARGSGDILRQPAVYILKAVDEPYIEGLSQGTLTTANHNNYELYEKALQELGPDAIVSSTVTAAQRSTDGVRLVVETPSGKKLILASKLLVSIPPDLENMGPFDLDDREKGLFQKFNNCAWYIAVVTNTGFPAGYRFQNIGTSNDTYRIPRLPAIYSINPSVVDGIFYVWYGASQAVAEADVKTDISTAIERLSRGIGKSNERKQKVQFLVYKSHTPFQLVVSAEDIDDGFYRELQGLQGHRSTWYTGAAFLSHHAGQLWNFTQALLPSLAA</sequence>
<dbReference type="SUPFAM" id="SSF51905">
    <property type="entry name" value="FAD/NAD(P)-binding domain"/>
    <property type="match status" value="1"/>
</dbReference>
<organism evidence="1 2">
    <name type="scientific">Aspergillus steynii IBT 23096</name>
    <dbReference type="NCBI Taxonomy" id="1392250"/>
    <lineage>
        <taxon>Eukaryota</taxon>
        <taxon>Fungi</taxon>
        <taxon>Dikarya</taxon>
        <taxon>Ascomycota</taxon>
        <taxon>Pezizomycotina</taxon>
        <taxon>Eurotiomycetes</taxon>
        <taxon>Eurotiomycetidae</taxon>
        <taxon>Eurotiales</taxon>
        <taxon>Aspergillaceae</taxon>
        <taxon>Aspergillus</taxon>
        <taxon>Aspergillus subgen. Circumdati</taxon>
    </lineage>
</organism>
<dbReference type="RefSeq" id="XP_024705719.1">
    <property type="nucleotide sequence ID" value="XM_024843998.1"/>
</dbReference>
<dbReference type="VEuPathDB" id="FungiDB:P170DRAFT_353834"/>
<comment type="caution">
    <text evidence="1">The sequence shown here is derived from an EMBL/GenBank/DDBJ whole genome shotgun (WGS) entry which is preliminary data.</text>
</comment>
<dbReference type="STRING" id="1392250.A0A2I2GC47"/>
<reference evidence="1 2" key="1">
    <citation type="submission" date="2016-12" db="EMBL/GenBank/DDBJ databases">
        <title>The genomes of Aspergillus section Nigri reveals drivers in fungal speciation.</title>
        <authorList>
            <consortium name="DOE Joint Genome Institute"/>
            <person name="Vesth T.C."/>
            <person name="Nybo J."/>
            <person name="Theobald S."/>
            <person name="Brandl J."/>
            <person name="Frisvad J.C."/>
            <person name="Nielsen K.F."/>
            <person name="Lyhne E.K."/>
            <person name="Kogle M.E."/>
            <person name="Kuo A."/>
            <person name="Riley R."/>
            <person name="Clum A."/>
            <person name="Nolan M."/>
            <person name="Lipzen A."/>
            <person name="Salamov A."/>
            <person name="Henrissat B."/>
            <person name="Wiebenga A."/>
            <person name="De Vries R.P."/>
            <person name="Grigoriev I.V."/>
            <person name="Mortensen U.H."/>
            <person name="Andersen M.R."/>
            <person name="Baker S.E."/>
        </authorList>
    </citation>
    <scope>NUCLEOTIDE SEQUENCE [LARGE SCALE GENOMIC DNA]</scope>
    <source>
        <strain evidence="1 2">IBT 23096</strain>
    </source>
</reference>
<dbReference type="OrthoDB" id="68575at2759"/>
<dbReference type="Gene3D" id="3.30.70.1990">
    <property type="match status" value="1"/>
</dbReference>
<protein>
    <submittedName>
        <fullName evidence="1">FAD/NAD(P)-binding domain-containing protein</fullName>
    </submittedName>
</protein>
<dbReference type="Gene3D" id="3.50.50.60">
    <property type="entry name" value="FAD/NAD(P)-binding domain"/>
    <property type="match status" value="1"/>
</dbReference>
<evidence type="ECO:0000313" key="2">
    <source>
        <dbReference type="Proteomes" id="UP000234275"/>
    </source>
</evidence>
<dbReference type="Gene3D" id="1.10.405.20">
    <property type="match status" value="1"/>
</dbReference>
<keyword evidence="2" id="KW-1185">Reference proteome</keyword>
<dbReference type="AlphaFoldDB" id="A0A2I2GC47"/>
<dbReference type="Proteomes" id="UP000234275">
    <property type="component" value="Unassembled WGS sequence"/>
</dbReference>
<name>A0A2I2GC47_9EURO</name>
<gene>
    <name evidence="1" type="ORF">P170DRAFT_353834</name>
</gene>
<dbReference type="GeneID" id="36551698"/>
<accession>A0A2I2GC47</accession>
<dbReference type="InterPro" id="IPR036188">
    <property type="entry name" value="FAD/NAD-bd_sf"/>
</dbReference>